<keyword evidence="2" id="KW-0732">Signal</keyword>
<dbReference type="RefSeq" id="WP_147146178.1">
    <property type="nucleotide sequence ID" value="NZ_BKAJ01000011.1"/>
</dbReference>
<comment type="caution">
    <text evidence="3">The sequence shown here is derived from an EMBL/GenBank/DDBJ whole genome shotgun (WGS) entry which is preliminary data.</text>
</comment>
<organism evidence="3 4">
    <name type="scientific">Reyranella soli</name>
    <dbReference type="NCBI Taxonomy" id="1230389"/>
    <lineage>
        <taxon>Bacteria</taxon>
        <taxon>Pseudomonadati</taxon>
        <taxon>Pseudomonadota</taxon>
        <taxon>Alphaproteobacteria</taxon>
        <taxon>Hyphomicrobiales</taxon>
        <taxon>Reyranellaceae</taxon>
        <taxon>Reyranella</taxon>
    </lineage>
</organism>
<feature type="region of interest" description="Disordered" evidence="1">
    <location>
        <begin position="125"/>
        <end position="157"/>
    </location>
</feature>
<protein>
    <recommendedName>
        <fullName evidence="5">ABC transporter substrate-binding protein</fullName>
    </recommendedName>
</protein>
<feature type="chain" id="PRO_5022208216" description="ABC transporter substrate-binding protein" evidence="2">
    <location>
        <begin position="27"/>
        <end position="228"/>
    </location>
</feature>
<dbReference type="Proteomes" id="UP000321058">
    <property type="component" value="Unassembled WGS sequence"/>
</dbReference>
<keyword evidence="4" id="KW-1185">Reference proteome</keyword>
<proteinExistence type="predicted"/>
<dbReference type="OrthoDB" id="1679673at2"/>
<dbReference type="Pfam" id="PF06226">
    <property type="entry name" value="DUF1007"/>
    <property type="match status" value="1"/>
</dbReference>
<evidence type="ECO:0000313" key="3">
    <source>
        <dbReference type="EMBL" id="GEP53490.1"/>
    </source>
</evidence>
<dbReference type="AlphaFoldDB" id="A0A512N3B3"/>
<feature type="signal peptide" evidence="2">
    <location>
        <begin position="1"/>
        <end position="26"/>
    </location>
</feature>
<reference evidence="3 4" key="1">
    <citation type="submission" date="2019-07" db="EMBL/GenBank/DDBJ databases">
        <title>Whole genome shotgun sequence of Reyranella soli NBRC 108950.</title>
        <authorList>
            <person name="Hosoyama A."/>
            <person name="Uohara A."/>
            <person name="Ohji S."/>
            <person name="Ichikawa N."/>
        </authorList>
    </citation>
    <scope>NUCLEOTIDE SEQUENCE [LARGE SCALE GENOMIC DNA]</scope>
    <source>
        <strain evidence="3 4">NBRC 108950</strain>
    </source>
</reference>
<evidence type="ECO:0000256" key="2">
    <source>
        <dbReference type="SAM" id="SignalP"/>
    </source>
</evidence>
<sequence>MKPVLALALSLATSLAALLAPTIAQAHPHIWIQQVVRAVAKDGKYTHVEIEWRFDPFASEIEIPLIDENKDGKFSSAEIKALEGDMMPELKKNGFLTWLNAGGKDVRPAKPPAFTARIDDPASFTLPDWDRSAGDKAGMPMPENKRASQPAGPRPTGPRNLVYVMRFDLPQPAKVFSITTFDPDDFIRIEVNKDQIPAGCALAKSTTYKAEFVRGYPVFADTMTCQLP</sequence>
<dbReference type="InterPro" id="IPR010412">
    <property type="entry name" value="DUF1007"/>
</dbReference>
<evidence type="ECO:0008006" key="5">
    <source>
        <dbReference type="Google" id="ProtNLM"/>
    </source>
</evidence>
<accession>A0A512N3B3</accession>
<name>A0A512N3B3_9HYPH</name>
<evidence type="ECO:0000256" key="1">
    <source>
        <dbReference type="SAM" id="MobiDB-lite"/>
    </source>
</evidence>
<evidence type="ECO:0000313" key="4">
    <source>
        <dbReference type="Proteomes" id="UP000321058"/>
    </source>
</evidence>
<gene>
    <name evidence="3" type="ORF">RSO01_06560</name>
</gene>
<dbReference type="EMBL" id="BKAJ01000011">
    <property type="protein sequence ID" value="GEP53490.1"/>
    <property type="molecule type" value="Genomic_DNA"/>
</dbReference>